<organism evidence="1 2">
    <name type="scientific">Mytilus coruscus</name>
    <name type="common">Sea mussel</name>
    <dbReference type="NCBI Taxonomy" id="42192"/>
    <lineage>
        <taxon>Eukaryota</taxon>
        <taxon>Metazoa</taxon>
        <taxon>Spiralia</taxon>
        <taxon>Lophotrochozoa</taxon>
        <taxon>Mollusca</taxon>
        <taxon>Bivalvia</taxon>
        <taxon>Autobranchia</taxon>
        <taxon>Pteriomorphia</taxon>
        <taxon>Mytilida</taxon>
        <taxon>Mytiloidea</taxon>
        <taxon>Mytilidae</taxon>
        <taxon>Mytilinae</taxon>
        <taxon>Mytilus</taxon>
    </lineage>
</organism>
<gene>
    <name evidence="1" type="ORF">MCOR_52145</name>
</gene>
<protein>
    <submittedName>
        <fullName evidence="1">Uncharacterized protein</fullName>
    </submittedName>
</protein>
<name>A0A6J8EH95_MYTCO</name>
<dbReference type="Proteomes" id="UP000507470">
    <property type="component" value="Unassembled WGS sequence"/>
</dbReference>
<proteinExistence type="predicted"/>
<dbReference type="AlphaFoldDB" id="A0A6J8EH95"/>
<dbReference type="OrthoDB" id="10289711at2759"/>
<evidence type="ECO:0000313" key="2">
    <source>
        <dbReference type="Proteomes" id="UP000507470"/>
    </source>
</evidence>
<dbReference type="EMBL" id="CACVKT020009053">
    <property type="protein sequence ID" value="CAC5419860.1"/>
    <property type="molecule type" value="Genomic_DNA"/>
</dbReference>
<keyword evidence="2" id="KW-1185">Reference proteome</keyword>
<reference evidence="1 2" key="1">
    <citation type="submission" date="2020-06" db="EMBL/GenBank/DDBJ databases">
        <authorList>
            <person name="Li R."/>
            <person name="Bekaert M."/>
        </authorList>
    </citation>
    <scope>NUCLEOTIDE SEQUENCE [LARGE SCALE GENOMIC DNA]</scope>
    <source>
        <strain evidence="2">wild</strain>
    </source>
</reference>
<accession>A0A6J8EH95</accession>
<evidence type="ECO:0000313" key="1">
    <source>
        <dbReference type="EMBL" id="CAC5419860.1"/>
    </source>
</evidence>
<sequence length="385" mass="43701">MSIDDTNLRDCLTTSQQNSTGILFDDPHFRASLINNGQQDNASHSFNDTSFRTCHTRNSKLENDTLSFCDPGLRSCPTKIVQPYIDNTTVVSKTNSSPTTNDMLTDAFRLLEEEGYFENDQITSITSDIDVSEMVNNKEFTNLTRTPLVMEQKSYLPGVPIEHPNLTGIQVEQNPKMPEISVEQCSNLCGIPQEQNPSIPGIPVEQCYNLSTIPMQQSQIDIINENTESTENYSLLELSSGIPNNAQMNITTADFSEQNQRHFNFDSFSSSVGQNVENFNVQCKNRQNSNVQFQDDPKFNIQCQTMKWSDNAQCRIGQNFDKVQCEFGQNFNVPCQIEQNLNVPFQNEEEFKAQCQSNNEDKQRNVQAEYFAISQEIAQDEGMEF</sequence>